<dbReference type="EMBL" id="KN824295">
    <property type="protein sequence ID" value="KIM28028.1"/>
    <property type="molecule type" value="Genomic_DNA"/>
</dbReference>
<protein>
    <recommendedName>
        <fullName evidence="3">F-box domain-containing protein</fullName>
    </recommendedName>
</protein>
<evidence type="ECO:0008006" key="3">
    <source>
        <dbReference type="Google" id="ProtNLM"/>
    </source>
</evidence>
<evidence type="ECO:0000313" key="2">
    <source>
        <dbReference type="Proteomes" id="UP000054097"/>
    </source>
</evidence>
<reference evidence="1 2" key="1">
    <citation type="submission" date="2014-04" db="EMBL/GenBank/DDBJ databases">
        <authorList>
            <consortium name="DOE Joint Genome Institute"/>
            <person name="Kuo A."/>
            <person name="Zuccaro A."/>
            <person name="Kohler A."/>
            <person name="Nagy L.G."/>
            <person name="Floudas D."/>
            <person name="Copeland A."/>
            <person name="Barry K.W."/>
            <person name="Cichocki N."/>
            <person name="Veneault-Fourrey C."/>
            <person name="LaButti K."/>
            <person name="Lindquist E.A."/>
            <person name="Lipzen A."/>
            <person name="Lundell T."/>
            <person name="Morin E."/>
            <person name="Murat C."/>
            <person name="Sun H."/>
            <person name="Tunlid A."/>
            <person name="Henrissat B."/>
            <person name="Grigoriev I.V."/>
            <person name="Hibbett D.S."/>
            <person name="Martin F."/>
            <person name="Nordberg H.P."/>
            <person name="Cantor M.N."/>
            <person name="Hua S.X."/>
        </authorList>
    </citation>
    <scope>NUCLEOTIDE SEQUENCE [LARGE SCALE GENOMIC DNA]</scope>
    <source>
        <strain evidence="1 2">MAFF 305830</strain>
    </source>
</reference>
<evidence type="ECO:0000313" key="1">
    <source>
        <dbReference type="EMBL" id="KIM28028.1"/>
    </source>
</evidence>
<sequence>MHILDHIEDKKTLMALCHTSRMLRALALRVPFQVINPGYNPSRTLRVLNSLRHHELAANISEFYVSLAPDTCWLRGIGPNQTCCCNELDHMLGEPLKGMVNLINLSIQCPARYCARVDKNVERHLYLTKLETHKLRSFSFLCSCSEWEDHHLERLISVPILAKVEALQWSVLSGQHSTSLTKDYMIQNLPLPLLTAFLHHQRMPINDIILANRPIRRLGITPYDMASVIRAIPSSTLNMLTHLVTTSDSRAYHFLQALPLRLVPHLQHIGTICISPHNPTVNLIKLFTSFNFLSHLESVNSVVSGEEDPWRSPELLSQIASLHPNLRRILLKYNSRCFVLSRGVETWTRREVAEFTLWDIVRGACDHL</sequence>
<dbReference type="AlphaFoldDB" id="A0A0C2WP67"/>
<proteinExistence type="predicted"/>
<accession>A0A0C2WP67</accession>
<gene>
    <name evidence="1" type="ORF">M408DRAFT_329683</name>
</gene>
<reference evidence="2" key="2">
    <citation type="submission" date="2015-01" db="EMBL/GenBank/DDBJ databases">
        <title>Evolutionary Origins and Diversification of the Mycorrhizal Mutualists.</title>
        <authorList>
            <consortium name="DOE Joint Genome Institute"/>
            <consortium name="Mycorrhizal Genomics Consortium"/>
            <person name="Kohler A."/>
            <person name="Kuo A."/>
            <person name="Nagy L.G."/>
            <person name="Floudas D."/>
            <person name="Copeland A."/>
            <person name="Barry K.W."/>
            <person name="Cichocki N."/>
            <person name="Veneault-Fourrey C."/>
            <person name="LaButti K."/>
            <person name="Lindquist E.A."/>
            <person name="Lipzen A."/>
            <person name="Lundell T."/>
            <person name="Morin E."/>
            <person name="Murat C."/>
            <person name="Riley R."/>
            <person name="Ohm R."/>
            <person name="Sun H."/>
            <person name="Tunlid A."/>
            <person name="Henrissat B."/>
            <person name="Grigoriev I.V."/>
            <person name="Hibbett D.S."/>
            <person name="Martin F."/>
        </authorList>
    </citation>
    <scope>NUCLEOTIDE SEQUENCE [LARGE SCALE GENOMIC DNA]</scope>
    <source>
        <strain evidence="2">MAFF 305830</strain>
    </source>
</reference>
<organism evidence="1 2">
    <name type="scientific">Serendipita vermifera MAFF 305830</name>
    <dbReference type="NCBI Taxonomy" id="933852"/>
    <lineage>
        <taxon>Eukaryota</taxon>
        <taxon>Fungi</taxon>
        <taxon>Dikarya</taxon>
        <taxon>Basidiomycota</taxon>
        <taxon>Agaricomycotina</taxon>
        <taxon>Agaricomycetes</taxon>
        <taxon>Sebacinales</taxon>
        <taxon>Serendipitaceae</taxon>
        <taxon>Serendipita</taxon>
    </lineage>
</organism>
<dbReference type="HOGENOM" id="CLU_034025_0_0_1"/>
<name>A0A0C2WP67_SERVB</name>
<dbReference type="Proteomes" id="UP000054097">
    <property type="component" value="Unassembled WGS sequence"/>
</dbReference>
<keyword evidence="2" id="KW-1185">Reference proteome</keyword>